<feature type="transmembrane region" description="Helical" evidence="1">
    <location>
        <begin position="20"/>
        <end position="44"/>
    </location>
</feature>
<dbReference type="InterPro" id="IPR029063">
    <property type="entry name" value="SAM-dependent_MTases_sf"/>
</dbReference>
<dbReference type="GO" id="GO:0032259">
    <property type="term" value="P:methylation"/>
    <property type="evidence" value="ECO:0007669"/>
    <property type="project" value="UniProtKB-KW"/>
</dbReference>
<evidence type="ECO:0000313" key="3">
    <source>
        <dbReference type="Proteomes" id="UP000036987"/>
    </source>
</evidence>
<gene>
    <name evidence="2" type="ORF">ZOSMA_1G02460</name>
</gene>
<accession>A0A0K9PMU0</accession>
<reference evidence="3" key="1">
    <citation type="journal article" date="2016" name="Nature">
        <title>The genome of the seagrass Zostera marina reveals angiosperm adaptation to the sea.</title>
        <authorList>
            <person name="Olsen J.L."/>
            <person name="Rouze P."/>
            <person name="Verhelst B."/>
            <person name="Lin Y.-C."/>
            <person name="Bayer T."/>
            <person name="Collen J."/>
            <person name="Dattolo E."/>
            <person name="De Paoli E."/>
            <person name="Dittami S."/>
            <person name="Maumus F."/>
            <person name="Michel G."/>
            <person name="Kersting A."/>
            <person name="Lauritano C."/>
            <person name="Lohaus R."/>
            <person name="Toepel M."/>
            <person name="Tonon T."/>
            <person name="Vanneste K."/>
            <person name="Amirebrahimi M."/>
            <person name="Brakel J."/>
            <person name="Bostroem C."/>
            <person name="Chovatia M."/>
            <person name="Grimwood J."/>
            <person name="Jenkins J.W."/>
            <person name="Jueterbock A."/>
            <person name="Mraz A."/>
            <person name="Stam W.T."/>
            <person name="Tice H."/>
            <person name="Bornberg-Bauer E."/>
            <person name="Green P.J."/>
            <person name="Pearson G.A."/>
            <person name="Procaccini G."/>
            <person name="Duarte C.M."/>
            <person name="Schmutz J."/>
            <person name="Reusch T.B.H."/>
            <person name="Van de Peer Y."/>
        </authorList>
    </citation>
    <scope>NUCLEOTIDE SEQUENCE [LARGE SCALE GENOMIC DNA]</scope>
    <source>
        <strain evidence="3">cv. Finnish</strain>
    </source>
</reference>
<proteinExistence type="predicted"/>
<dbReference type="Proteomes" id="UP000036987">
    <property type="component" value="Unassembled WGS sequence"/>
</dbReference>
<dbReference type="OMA" id="NFYCAND"/>
<keyword evidence="1" id="KW-0472">Membrane</keyword>
<dbReference type="STRING" id="29655.A0A0K9PMU0"/>
<dbReference type="InterPro" id="IPR053223">
    <property type="entry name" value="Prob_Methyltransferase"/>
</dbReference>
<name>A0A0K9PMU0_ZOSMR</name>
<comment type="caution">
    <text evidence="2">The sequence shown here is derived from an EMBL/GenBank/DDBJ whole genome shotgun (WGS) entry which is preliminary data.</text>
</comment>
<protein>
    <submittedName>
        <fullName evidence="2">S-adenosyl-L-methionine-dependent methyltransferases superfamilyprotein</fullName>
    </submittedName>
</protein>
<keyword evidence="1" id="KW-1133">Transmembrane helix</keyword>
<evidence type="ECO:0000256" key="1">
    <source>
        <dbReference type="SAM" id="Phobius"/>
    </source>
</evidence>
<dbReference type="GO" id="GO:0008168">
    <property type="term" value="F:methyltransferase activity"/>
    <property type="evidence" value="ECO:0007669"/>
    <property type="project" value="UniProtKB-KW"/>
</dbReference>
<dbReference type="PANTHER" id="PTHR44067:SF3">
    <property type="entry name" value="OS06G0138600 PROTEIN"/>
    <property type="match status" value="1"/>
</dbReference>
<organism evidence="2 3">
    <name type="scientific">Zostera marina</name>
    <name type="common">Eelgrass</name>
    <dbReference type="NCBI Taxonomy" id="29655"/>
    <lineage>
        <taxon>Eukaryota</taxon>
        <taxon>Viridiplantae</taxon>
        <taxon>Streptophyta</taxon>
        <taxon>Embryophyta</taxon>
        <taxon>Tracheophyta</taxon>
        <taxon>Spermatophyta</taxon>
        <taxon>Magnoliopsida</taxon>
        <taxon>Liliopsida</taxon>
        <taxon>Zosteraceae</taxon>
        <taxon>Zostera</taxon>
    </lineage>
</organism>
<keyword evidence="3" id="KW-1185">Reference proteome</keyword>
<keyword evidence="2" id="KW-0489">Methyltransferase</keyword>
<keyword evidence="1" id="KW-0812">Transmembrane</keyword>
<keyword evidence="2" id="KW-0808">Transferase</keyword>
<dbReference type="OrthoDB" id="2013972at2759"/>
<dbReference type="SUPFAM" id="SSF53335">
    <property type="entry name" value="S-adenosyl-L-methionine-dependent methyltransferases"/>
    <property type="match status" value="1"/>
</dbReference>
<evidence type="ECO:0000313" key="2">
    <source>
        <dbReference type="EMBL" id="KMZ70269.1"/>
    </source>
</evidence>
<sequence length="409" mass="45223">MGSVSLKIGDGTARFRRATFCSSAVHIIMLFSVLTTNLFALYAFTYTSSHTHDDFLQRQQKQNANVSSIISEHIVDILRQIDTSQKKLAQIERSLLGYDTLDLSKPNTPTELKLFLAPLSLPLGRDSRTGITQMVSSVAHSCAQSHDLLTQYMSYNPGSICPDDASLAQRLLSRGCEPLPRRRCLSRKVLVPGIVGFPMSLWKPVSEKIVGEWNGFDKLMWMKSRGKNDFLVDEVLQLGGGVENIRLGFDLEGGSGNFAARMAEKGVTVVTSTLNSGGNPVSSFVAARGLFPLEMTPEQRFPFHESIFDLIHTVNGLNDDLSDDGLGRPEKLEFLMFDLDRILRPGGLLWLDNYYCADEKKKTVIITLIDKFSYKKLKWVVGEKISAAGNGKPKVFLSAVLQKPARGGG</sequence>
<dbReference type="PANTHER" id="PTHR44067">
    <property type="entry name" value="S-ADENOSYL-L-METHIONINE-DEPENDENT METHYLTRANSFERASE SUPERFAMILY PROTEIN-RELATED"/>
    <property type="match status" value="1"/>
</dbReference>
<dbReference type="AlphaFoldDB" id="A0A0K9PMU0"/>
<dbReference type="EMBL" id="LFYR01000729">
    <property type="protein sequence ID" value="KMZ70269.1"/>
    <property type="molecule type" value="Genomic_DNA"/>
</dbReference>